<dbReference type="OrthoDB" id="1829131at2"/>
<keyword evidence="2" id="KW-1133">Transmembrane helix</keyword>
<feature type="transmembrane region" description="Helical" evidence="2">
    <location>
        <begin position="127"/>
        <end position="147"/>
    </location>
</feature>
<feature type="region of interest" description="Disordered" evidence="1">
    <location>
        <begin position="194"/>
        <end position="243"/>
    </location>
</feature>
<dbReference type="STRING" id="697329.Rumal_3123"/>
<dbReference type="HOGENOM" id="CLU_966073_0_0_9"/>
<gene>
    <name evidence="4" type="ordered locus">Rumal_3123</name>
</gene>
<dbReference type="eggNOG" id="ENOG50329E7">
    <property type="taxonomic scope" value="Bacteria"/>
</dbReference>
<sequence>MAIRRNTKSSPGFMIFFGLIWVIIALVMFYTSSVTRNMHKRCTESTTGVVQSVSSERRTRKSGKHRRVTYYVYRTNYAFDADNKTVYGTSTLSASERLETGSTLAVKYNPSNPEKEHYTRYDENGKGGMIVSGFFGVIGLIVVISGISQKAKSGGSGFSRAAAGTGVLLNGMNNNSNYNYNTYNSNGYNNGYNNNNYNNGYNNNYNNDYNNNNYNNGYNNNYNNDYNNNSYNNGYNSNNYNNGYNNSYNNDYNNNNYNNGYNSNYNNGYDNNNVYSGGNDYNDFNQLN</sequence>
<dbReference type="InterPro" id="IPR021994">
    <property type="entry name" value="DUF3592"/>
</dbReference>
<feature type="domain" description="DUF3592" evidence="3">
    <location>
        <begin position="46"/>
        <end position="115"/>
    </location>
</feature>
<feature type="region of interest" description="Disordered" evidence="1">
    <location>
        <begin position="259"/>
        <end position="288"/>
    </location>
</feature>
<evidence type="ECO:0000256" key="2">
    <source>
        <dbReference type="SAM" id="Phobius"/>
    </source>
</evidence>
<dbReference type="RefSeq" id="WP_013499695.1">
    <property type="nucleotide sequence ID" value="NC_014833.1"/>
</dbReference>
<dbReference type="KEGG" id="ral:Rumal_3123"/>
<organism evidence="4 5">
    <name type="scientific">Ruminococcus albus (strain ATCC 27210 / DSM 20455 / JCM 14654 / NCDO 2250 / 7)</name>
    <dbReference type="NCBI Taxonomy" id="697329"/>
    <lineage>
        <taxon>Bacteria</taxon>
        <taxon>Bacillati</taxon>
        <taxon>Bacillota</taxon>
        <taxon>Clostridia</taxon>
        <taxon>Eubacteriales</taxon>
        <taxon>Oscillospiraceae</taxon>
        <taxon>Ruminococcus</taxon>
    </lineage>
</organism>
<feature type="transmembrane region" description="Helical" evidence="2">
    <location>
        <begin position="12"/>
        <end position="31"/>
    </location>
</feature>
<dbReference type="Proteomes" id="UP000006919">
    <property type="component" value="Chromosome"/>
</dbReference>
<evidence type="ECO:0000259" key="3">
    <source>
        <dbReference type="Pfam" id="PF12158"/>
    </source>
</evidence>
<dbReference type="EMBL" id="CP002403">
    <property type="protein sequence ID" value="ADU23588.1"/>
    <property type="molecule type" value="Genomic_DNA"/>
</dbReference>
<dbReference type="Pfam" id="PF12158">
    <property type="entry name" value="DUF3592"/>
    <property type="match status" value="1"/>
</dbReference>
<reference evidence="4 5" key="1">
    <citation type="journal article" date="2011" name="J. Bacteriol.">
        <title>Complete genome of the cellulolytic ruminal bacterium Ruminococcus albus 7.</title>
        <authorList>
            <person name="Suen G."/>
            <person name="Stevenson D.M."/>
            <person name="Bruce D.C."/>
            <person name="Chertkov O."/>
            <person name="Copeland A."/>
            <person name="Cheng J.F."/>
            <person name="Detter C."/>
            <person name="Detter J.C."/>
            <person name="Goodwin L.A."/>
            <person name="Han C.S."/>
            <person name="Hauser L.J."/>
            <person name="Ivanova N.N."/>
            <person name="Kyrpides N.C."/>
            <person name="Land M.L."/>
            <person name="Lapidus A."/>
            <person name="Lucas S."/>
            <person name="Ovchinnikova G."/>
            <person name="Pitluck S."/>
            <person name="Tapia R."/>
            <person name="Woyke T."/>
            <person name="Boyum J."/>
            <person name="Mead D."/>
            <person name="Weimer P.J."/>
        </authorList>
    </citation>
    <scope>NUCLEOTIDE SEQUENCE [LARGE SCALE GENOMIC DNA]</scope>
    <source>
        <strain evidence="5">ATCC 27210 / DSM 20455 / JCM 14654 / NCDO 2250 / 7</strain>
    </source>
</reference>
<keyword evidence="2" id="KW-0472">Membrane</keyword>
<dbReference type="AlphaFoldDB" id="E6UF61"/>
<name>E6UF61_RUMA7</name>
<protein>
    <recommendedName>
        <fullName evidence="3">DUF3592 domain-containing protein</fullName>
    </recommendedName>
</protein>
<evidence type="ECO:0000256" key="1">
    <source>
        <dbReference type="SAM" id="MobiDB-lite"/>
    </source>
</evidence>
<accession>E6UF61</accession>
<keyword evidence="2" id="KW-0812">Transmembrane</keyword>
<evidence type="ECO:0000313" key="4">
    <source>
        <dbReference type="EMBL" id="ADU23588.1"/>
    </source>
</evidence>
<proteinExistence type="predicted"/>
<evidence type="ECO:0000313" key="5">
    <source>
        <dbReference type="Proteomes" id="UP000006919"/>
    </source>
</evidence>